<dbReference type="GO" id="GO:0005737">
    <property type="term" value="C:cytoplasm"/>
    <property type="evidence" value="ECO:0007669"/>
    <property type="project" value="TreeGrafter"/>
</dbReference>
<dbReference type="SMART" id="SM00153">
    <property type="entry name" value="VHP"/>
    <property type="match status" value="1"/>
</dbReference>
<name>A0A7E5WBG7_TRINI</name>
<comment type="similarity">
    <text evidence="1">Belongs to the villin/gelsolin family.</text>
</comment>
<feature type="compositionally biased region" description="Gly residues" evidence="2">
    <location>
        <begin position="953"/>
        <end position="964"/>
    </location>
</feature>
<feature type="region of interest" description="Disordered" evidence="2">
    <location>
        <begin position="562"/>
        <end position="581"/>
    </location>
</feature>
<feature type="compositionally biased region" description="Basic and acidic residues" evidence="2">
    <location>
        <begin position="753"/>
        <end position="763"/>
    </location>
</feature>
<dbReference type="InterPro" id="IPR007123">
    <property type="entry name" value="Gelsolin-like_dom"/>
</dbReference>
<feature type="compositionally biased region" description="Polar residues" evidence="2">
    <location>
        <begin position="149"/>
        <end position="167"/>
    </location>
</feature>
<keyword evidence="4" id="KW-1185">Reference proteome</keyword>
<dbReference type="GO" id="GO:0051016">
    <property type="term" value="P:barbed-end actin filament capping"/>
    <property type="evidence" value="ECO:0007669"/>
    <property type="project" value="TreeGrafter"/>
</dbReference>
<dbReference type="InterPro" id="IPR007122">
    <property type="entry name" value="Villin/Gelsolin"/>
</dbReference>
<feature type="region of interest" description="Disordered" evidence="2">
    <location>
        <begin position="720"/>
        <end position="829"/>
    </location>
</feature>
<dbReference type="GeneID" id="113501174"/>
<feature type="region of interest" description="Disordered" evidence="2">
    <location>
        <begin position="251"/>
        <end position="285"/>
    </location>
</feature>
<feature type="region of interest" description="Disordered" evidence="2">
    <location>
        <begin position="848"/>
        <end position="929"/>
    </location>
</feature>
<feature type="compositionally biased region" description="Polar residues" evidence="2">
    <location>
        <begin position="112"/>
        <end position="135"/>
    </location>
</feature>
<dbReference type="InterPro" id="IPR036886">
    <property type="entry name" value="Villin_headpiece_dom_sf"/>
</dbReference>
<feature type="region of interest" description="Disordered" evidence="2">
    <location>
        <begin position="226"/>
        <end position="245"/>
    </location>
</feature>
<dbReference type="OrthoDB" id="28894at2759"/>
<dbReference type="GO" id="GO:0051015">
    <property type="term" value="F:actin filament binding"/>
    <property type="evidence" value="ECO:0007669"/>
    <property type="project" value="InterPro"/>
</dbReference>
<dbReference type="SMART" id="SM00262">
    <property type="entry name" value="GEL"/>
    <property type="match status" value="3"/>
</dbReference>
<dbReference type="RefSeq" id="XP_026738035.1">
    <property type="nucleotide sequence ID" value="XM_026882234.1"/>
</dbReference>
<evidence type="ECO:0000256" key="1">
    <source>
        <dbReference type="ARBA" id="ARBA00008418"/>
    </source>
</evidence>
<dbReference type="GO" id="GO:0005546">
    <property type="term" value="F:phosphatidylinositol-4,5-bisphosphate binding"/>
    <property type="evidence" value="ECO:0007669"/>
    <property type="project" value="TreeGrafter"/>
</dbReference>
<dbReference type="GO" id="GO:0051014">
    <property type="term" value="P:actin filament severing"/>
    <property type="evidence" value="ECO:0007669"/>
    <property type="project" value="TreeGrafter"/>
</dbReference>
<evidence type="ECO:0000259" key="3">
    <source>
        <dbReference type="PROSITE" id="PS51089"/>
    </source>
</evidence>
<feature type="compositionally biased region" description="Basic and acidic residues" evidence="2">
    <location>
        <begin position="1079"/>
        <end position="1088"/>
    </location>
</feature>
<protein>
    <submittedName>
        <fullName evidence="5">Supervillin-like</fullName>
    </submittedName>
</protein>
<feature type="domain" description="HP" evidence="3">
    <location>
        <begin position="2402"/>
        <end position="2465"/>
    </location>
</feature>
<gene>
    <name evidence="5" type="primary">LOC113501174</name>
</gene>
<feature type="region of interest" description="Disordered" evidence="2">
    <location>
        <begin position="1038"/>
        <end position="1208"/>
    </location>
</feature>
<organism evidence="4 5">
    <name type="scientific">Trichoplusia ni</name>
    <name type="common">Cabbage looper</name>
    <dbReference type="NCBI Taxonomy" id="7111"/>
    <lineage>
        <taxon>Eukaryota</taxon>
        <taxon>Metazoa</taxon>
        <taxon>Ecdysozoa</taxon>
        <taxon>Arthropoda</taxon>
        <taxon>Hexapoda</taxon>
        <taxon>Insecta</taxon>
        <taxon>Pterygota</taxon>
        <taxon>Neoptera</taxon>
        <taxon>Endopterygota</taxon>
        <taxon>Lepidoptera</taxon>
        <taxon>Glossata</taxon>
        <taxon>Ditrysia</taxon>
        <taxon>Noctuoidea</taxon>
        <taxon>Noctuidae</taxon>
        <taxon>Plusiinae</taxon>
        <taxon>Trichoplusia</taxon>
    </lineage>
</organism>
<feature type="compositionally biased region" description="Pro residues" evidence="2">
    <location>
        <begin position="1231"/>
        <end position="1241"/>
    </location>
</feature>
<evidence type="ECO:0000313" key="5">
    <source>
        <dbReference type="RefSeq" id="XP_026738035.1"/>
    </source>
</evidence>
<feature type="compositionally biased region" description="Low complexity" evidence="2">
    <location>
        <begin position="1487"/>
        <end position="1498"/>
    </location>
</feature>
<dbReference type="KEGG" id="tnl:113501174"/>
<feature type="compositionally biased region" description="Basic and acidic residues" evidence="2">
    <location>
        <begin position="1195"/>
        <end position="1208"/>
    </location>
</feature>
<dbReference type="InterPro" id="IPR003128">
    <property type="entry name" value="Villin_headpiece"/>
</dbReference>
<feature type="region of interest" description="Disordered" evidence="2">
    <location>
        <begin position="112"/>
        <end position="212"/>
    </location>
</feature>
<feature type="region of interest" description="Disordered" evidence="2">
    <location>
        <begin position="1444"/>
        <end position="1543"/>
    </location>
</feature>
<feature type="region of interest" description="Disordered" evidence="2">
    <location>
        <begin position="941"/>
        <end position="969"/>
    </location>
</feature>
<feature type="compositionally biased region" description="Basic and acidic residues" evidence="2">
    <location>
        <begin position="227"/>
        <end position="237"/>
    </location>
</feature>
<feature type="compositionally biased region" description="Basic and acidic residues" evidence="2">
    <location>
        <begin position="1500"/>
        <end position="1513"/>
    </location>
</feature>
<feature type="compositionally biased region" description="Basic and acidic residues" evidence="2">
    <location>
        <begin position="251"/>
        <end position="260"/>
    </location>
</feature>
<dbReference type="GO" id="GO:0015629">
    <property type="term" value="C:actin cytoskeleton"/>
    <property type="evidence" value="ECO:0007669"/>
    <property type="project" value="TreeGrafter"/>
</dbReference>
<feature type="compositionally biased region" description="Low complexity" evidence="2">
    <location>
        <begin position="1098"/>
        <end position="1114"/>
    </location>
</feature>
<dbReference type="PANTHER" id="PTHR11977:SF45">
    <property type="entry name" value="SUPERVILLIN"/>
    <property type="match status" value="1"/>
</dbReference>
<sequence>MSTLHETVRPHNSRLSQELDSLAALTKQTLDRVNKLSNNLTSNKVNLDAPEPRFDSLFTPKSEIKLNNHSYNYGLINDRPVHNRGVTERLRDIDTAAQRLIDFEKQSAMFSDLNNDTSSQSRRLDTSSTSCSHTPVSILKRKSIHEDSAANNNTNPTIASPPVTFSPSVVEPRNGRADSRQRQGILKKRRSLDESQVARRRSCSPEVSFAEDGSLETNKSILKNRRSSLEDVVRNRSPDGQIQGILKRKMSREEEHHTDDLSQSSPEPHGILKRKSNSSSSSSTASSHVSIAQAVLLAAAGGAEIVEDDKEIVRPILKKKSFSEERPCPNVVPSDTPRPILKKKSMEHDDFDFDLPKKPILKSSKKLSGDEGHASSFDLSEDDRSSRRPSLLRSRTSDHSGSECEAAVRPILKQRGSSLTRERSQSPRPRLSFCADNDANIISVANISCDASDLSAAGPRRVLNLAPAPNPEESYPSAVLRRRNLRPKSNPRSKSLACDVNDELLSILNNRRLKVEENCENGLCEPWNHTNNNETENDNNTKPFPSIASRIKSMEQALTKDILSRDQPSTSRAKNRDKERYKTQPITVEEMRSITSSLEPGQARFQAFGPAGCSFPSQPVESGVAPSTRGPYPLPGEPETDPFTDFAKALDSPTYGVSSYTAKSPTAANCFSDGGSTKDDSYGEATFLDFENIAANAERKQSTLDEIEQEVNKVRVALDEDSRALEEDERQQAEADNWSLNVSCDSGVYNRASSRDSGPHSGEELGLIESQEIRENHATNSSSNEWSSSSIERGLLNMDRERKSTETEAMRSPEDPGSDDEGRENSGFALGLVKSNSVVARASMWQQLQQQAKGTPKPLLRHSRSKLKEGTSVADRFKSQPISFPAPEVSPSEPTIEQAFSSLAQSKSTANVLDRDEDAKLDEDDPAKMSLSEKMKMFNSKLTHKPPVSGPPRAGGPGGAGGPGEPRARGARLRTMPVLASQLHEAMEHNERLTKSLTHDDVPRNNDFQLKMELFRSASAKNTSLEYIMRQNAKFRSLDLDDDSPSERAQRMITPEVRGILKSGSTVVPPRPKTLAKGESSEGLKDEGIDSSSDEESASASSVSSSEKSCSSSDSSDELPLPDPKPRRFQRKLNKLMGSRTEPDLTSHTTQPDPFPIKPSFPSVKLPGANELKERLTQAKNPDVKIPMLGKLGRKPSEEAKKEDDQTRYRRFVKKIDEPIQLGKLRRPAEKVPPSPQEPPPTIMKISALNQAAKNKFFGLEAKKSIDELAAAVRKYIPPVSKSMSTHTMEVPGSGSDGESSGGREVRHINTRVRHRAGGGVQRSATHAEMPHKGGGTIAERLAALQAAGANDWRARVCRLSPEREDTKAIERVKNRINESLNSVDEKKKIIDDNDIGTTNILADRRNKLETAAQGWRKRVPQSDANLFTVAGRLEKDKVVSATPPLTPPPAAAPVFASPGIPIPNKFKSRKQPSSPTNGFPSGPLRSASCAVVSAAAVETKPKDTKIDRESFKRSHSVSESISRVDETDESSGAEKFGQPVRVPRADDETFQAFFTPALQQERTADTEGVDVDLDAIDSGSRQLLASEWSRRARVGRRHAASRNPLRALAARTDLRDEYIPPPPTLKQNSHVIEKLASNGGLAAEALAALASKEDFSNVALRSATVAPLVHGTKPLMLLHVKGRRRVQTRLVEPVHTSVNRGDCFVLITPDQLFLYIGLYANVIEKNRSTDIALHIQNTKDLGCKNSTGIIKIDEQIKNFSNKHWVQFWSLLGVTDGIEEYKPVETGHSDEDEIFESCILQTNMCYEVMDDELVPIKEYWGQVPKIAMLNQTKVIVFDFGSEMYIWYGKNVALESRRRAAQLAQEMFDEGYNYEECHINPLNAAMYQGARETTEPATKASNSRPEWAILSKVTQHMETILFKEKFLDWPDYSRVIKVKTPENKSNSVEINPCDAEEMWSNEYQDPDLILEGSHIGRGTHYYDKENMRHYDIKTKSVCKWVIQEYDFQKVENESEVGEFFSADSYIIRWEYQITMTGRELNGKPSKHNVTGRDRCAYFCWQGRDASSNEKGAAALLTVELDREKGPQVRVAQGNEPPAFLNLFQGNLAIHQGKRDSDKSRYRLFVTRGNLSNEAYLLQVPCSVRQLRSRGSLLLVDTEKGCLYIWHGSRSMKHTKDIAIELANKLIARKSKHLFGQKVSEVQITEVREGEEPREVLEALGVANKQHYAAVLAGAKGSAAEVTPRLFHFTDLAGQFEANEVLSPLRHEHLVTPFPFEQKELYSASQPALFLLDDGECVWLWQGWWPRSEDGEFEPAERNAGVGAFALRWQSLRVAALRTCAAYCAAARTARPDVRLVAAGLEPQRFTALFDTWLDHDQAADANINHGYKAGASLSGAGELSRLTSVAAVLPLAALQRRPLPDHVDPHHLERHLASPDFLEAFGMTKEEFSVLPAWKQTNMKKDVGLF</sequence>
<dbReference type="InParanoid" id="A0A7E5WBG7"/>
<feature type="region of interest" description="Disordered" evidence="2">
    <location>
        <begin position="362"/>
        <end position="431"/>
    </location>
</feature>
<feature type="compositionally biased region" description="Basic and acidic residues" evidence="2">
    <location>
        <begin position="798"/>
        <end position="814"/>
    </location>
</feature>
<proteinExistence type="inferred from homology"/>
<accession>A0A7E5WBG7</accession>
<feature type="compositionally biased region" description="Polar residues" evidence="2">
    <location>
        <begin position="892"/>
        <end position="911"/>
    </location>
</feature>
<dbReference type="SUPFAM" id="SSF47050">
    <property type="entry name" value="VHP, Villin headpiece domain"/>
    <property type="match status" value="1"/>
</dbReference>
<feature type="region of interest" description="Disordered" evidence="2">
    <location>
        <begin position="1220"/>
        <end position="1241"/>
    </location>
</feature>
<evidence type="ECO:0000313" key="4">
    <source>
        <dbReference type="Proteomes" id="UP000322000"/>
    </source>
</evidence>
<dbReference type="Pfam" id="PF00626">
    <property type="entry name" value="Gelsolin"/>
    <property type="match status" value="1"/>
</dbReference>
<feature type="region of interest" description="Disordered" evidence="2">
    <location>
        <begin position="1284"/>
        <end position="1304"/>
    </location>
</feature>
<dbReference type="SUPFAM" id="SSF55753">
    <property type="entry name" value="Actin depolymerizing proteins"/>
    <property type="match status" value="5"/>
</dbReference>
<dbReference type="InterPro" id="IPR029006">
    <property type="entry name" value="ADF-H/Gelsolin-like_dom_sf"/>
</dbReference>
<dbReference type="Proteomes" id="UP000322000">
    <property type="component" value="Chromosome 15"/>
</dbReference>
<feature type="compositionally biased region" description="Basic and acidic residues" evidence="2">
    <location>
        <begin position="720"/>
        <end position="733"/>
    </location>
</feature>
<dbReference type="PANTHER" id="PTHR11977">
    <property type="entry name" value="VILLIN"/>
    <property type="match status" value="1"/>
</dbReference>
<dbReference type="CTD" id="6840"/>
<dbReference type="GO" id="GO:0008154">
    <property type="term" value="P:actin polymerization or depolymerization"/>
    <property type="evidence" value="ECO:0007669"/>
    <property type="project" value="TreeGrafter"/>
</dbReference>
<dbReference type="Gene3D" id="1.10.950.10">
    <property type="entry name" value="Villin headpiece domain"/>
    <property type="match status" value="1"/>
</dbReference>
<dbReference type="Gene3D" id="3.40.20.10">
    <property type="entry name" value="Severin"/>
    <property type="match status" value="5"/>
</dbReference>
<dbReference type="PROSITE" id="PS51089">
    <property type="entry name" value="HP"/>
    <property type="match status" value="1"/>
</dbReference>
<feature type="compositionally biased region" description="Low complexity" evidence="2">
    <location>
        <begin position="780"/>
        <end position="790"/>
    </location>
</feature>
<evidence type="ECO:0000256" key="2">
    <source>
        <dbReference type="SAM" id="MobiDB-lite"/>
    </source>
</evidence>
<dbReference type="Pfam" id="PF02209">
    <property type="entry name" value="VHP"/>
    <property type="match status" value="1"/>
</dbReference>
<reference evidence="5" key="1">
    <citation type="submission" date="2025-08" db="UniProtKB">
        <authorList>
            <consortium name="RefSeq"/>
        </authorList>
    </citation>
    <scope>IDENTIFICATION</scope>
</reference>